<evidence type="ECO:0000256" key="5">
    <source>
        <dbReference type="ARBA" id="ARBA00022694"/>
    </source>
</evidence>
<evidence type="ECO:0000256" key="10">
    <source>
        <dbReference type="ARBA" id="ARBA00022833"/>
    </source>
</evidence>
<evidence type="ECO:0000256" key="3">
    <source>
        <dbReference type="ARBA" id="ARBA00007823"/>
    </source>
</evidence>
<keyword evidence="5" id="KW-0819">tRNA processing</keyword>
<dbReference type="InterPro" id="IPR001279">
    <property type="entry name" value="Metallo-B-lactamas"/>
</dbReference>
<dbReference type="CDD" id="cd07718">
    <property type="entry name" value="RNaseZ_ELAC1_ELAC2-C-term-like_MBL-fold"/>
    <property type="match status" value="1"/>
</dbReference>
<dbReference type="PANTHER" id="PTHR12553:SF49">
    <property type="entry name" value="ZINC PHOSPHODIESTERASE ELAC PROTEIN 2"/>
    <property type="match status" value="1"/>
</dbReference>
<evidence type="ECO:0000256" key="9">
    <source>
        <dbReference type="ARBA" id="ARBA00022801"/>
    </source>
</evidence>
<dbReference type="PANTHER" id="PTHR12553">
    <property type="entry name" value="ZINC PHOSPHODIESTERASE ELAC PROTEIN 2"/>
    <property type="match status" value="1"/>
</dbReference>
<feature type="domain" description="tRNase Z endonuclease" evidence="13">
    <location>
        <begin position="6"/>
        <end position="58"/>
    </location>
</feature>
<dbReference type="EMBL" id="JARKIB010000008">
    <property type="protein sequence ID" value="KAJ7777409.1"/>
    <property type="molecule type" value="Genomic_DNA"/>
</dbReference>
<evidence type="ECO:0000259" key="13">
    <source>
        <dbReference type="Pfam" id="PF13691"/>
    </source>
</evidence>
<dbReference type="InterPro" id="IPR027794">
    <property type="entry name" value="tRNase_Z_dom"/>
</dbReference>
<protein>
    <recommendedName>
        <fullName evidence="4">ribonuclease Z</fullName>
        <ecNumber evidence="4">3.1.26.11</ecNumber>
    </recommendedName>
</protein>
<evidence type="ECO:0000256" key="4">
    <source>
        <dbReference type="ARBA" id="ARBA00012477"/>
    </source>
</evidence>
<dbReference type="GO" id="GO:0042781">
    <property type="term" value="F:3'-tRNA processing endoribonuclease activity"/>
    <property type="evidence" value="ECO:0007669"/>
    <property type="project" value="UniProtKB-EC"/>
</dbReference>
<evidence type="ECO:0000256" key="7">
    <source>
        <dbReference type="ARBA" id="ARBA00022723"/>
    </source>
</evidence>
<dbReference type="SUPFAM" id="SSF56281">
    <property type="entry name" value="Metallo-hydrolase/oxidoreductase"/>
    <property type="match status" value="2"/>
</dbReference>
<dbReference type="GO" id="GO:0005739">
    <property type="term" value="C:mitochondrion"/>
    <property type="evidence" value="ECO:0007669"/>
    <property type="project" value="TreeGrafter"/>
</dbReference>
<evidence type="ECO:0000256" key="1">
    <source>
        <dbReference type="ARBA" id="ARBA00000402"/>
    </source>
</evidence>
<feature type="compositionally biased region" description="Low complexity" evidence="11">
    <location>
        <begin position="143"/>
        <end position="152"/>
    </location>
</feature>
<dbReference type="Pfam" id="PF00753">
    <property type="entry name" value="Lactamase_B"/>
    <property type="match status" value="1"/>
</dbReference>
<evidence type="ECO:0000313" key="15">
    <source>
        <dbReference type="Proteomes" id="UP001215598"/>
    </source>
</evidence>
<evidence type="ECO:0000256" key="8">
    <source>
        <dbReference type="ARBA" id="ARBA00022759"/>
    </source>
</evidence>
<feature type="region of interest" description="Disordered" evidence="11">
    <location>
        <begin position="143"/>
        <end position="176"/>
    </location>
</feature>
<keyword evidence="7" id="KW-0479">Metal-binding</keyword>
<dbReference type="GO" id="GO:1990180">
    <property type="term" value="P:mitochondrial tRNA 3'-end processing"/>
    <property type="evidence" value="ECO:0007669"/>
    <property type="project" value="TreeGrafter"/>
</dbReference>
<evidence type="ECO:0000313" key="14">
    <source>
        <dbReference type="EMBL" id="KAJ7777409.1"/>
    </source>
</evidence>
<evidence type="ECO:0000256" key="2">
    <source>
        <dbReference type="ARBA" id="ARBA00001947"/>
    </source>
</evidence>
<keyword evidence="10" id="KW-0862">Zinc</keyword>
<feature type="region of interest" description="Disordered" evidence="11">
    <location>
        <begin position="207"/>
        <end position="246"/>
    </location>
</feature>
<keyword evidence="9" id="KW-0378">Hydrolase</keyword>
<comment type="cofactor">
    <cofactor evidence="2">
        <name>Zn(2+)</name>
        <dbReference type="ChEBI" id="CHEBI:29105"/>
    </cofactor>
</comment>
<evidence type="ECO:0000256" key="6">
    <source>
        <dbReference type="ARBA" id="ARBA00022722"/>
    </source>
</evidence>
<evidence type="ECO:0000256" key="11">
    <source>
        <dbReference type="SAM" id="MobiDB-lite"/>
    </source>
</evidence>
<gene>
    <name evidence="14" type="ORF">B0H16DRAFT_956792</name>
</gene>
<keyword evidence="6" id="KW-0540">Nuclease</keyword>
<keyword evidence="8" id="KW-0255">Endonuclease</keyword>
<evidence type="ECO:0000259" key="12">
    <source>
        <dbReference type="Pfam" id="PF00753"/>
    </source>
</evidence>
<accession>A0AAD7K5Z0</accession>
<dbReference type="Pfam" id="PF13691">
    <property type="entry name" value="Lactamase_B_4"/>
    <property type="match status" value="1"/>
</dbReference>
<dbReference type="AlphaFoldDB" id="A0AAD7K5Z0"/>
<proteinExistence type="inferred from homology"/>
<dbReference type="InterPro" id="IPR047151">
    <property type="entry name" value="RNZ2-like"/>
</dbReference>
<name>A0AAD7K5Z0_9AGAR</name>
<comment type="caution">
    <text evidence="14">The sequence shown here is derived from an EMBL/GenBank/DDBJ whole genome shotgun (WGS) entry which is preliminary data.</text>
</comment>
<comment type="similarity">
    <text evidence="3">Belongs to the RNase Z family.</text>
</comment>
<reference evidence="14" key="1">
    <citation type="submission" date="2023-03" db="EMBL/GenBank/DDBJ databases">
        <title>Massive genome expansion in bonnet fungi (Mycena s.s.) driven by repeated elements and novel gene families across ecological guilds.</title>
        <authorList>
            <consortium name="Lawrence Berkeley National Laboratory"/>
            <person name="Harder C.B."/>
            <person name="Miyauchi S."/>
            <person name="Viragh M."/>
            <person name="Kuo A."/>
            <person name="Thoen E."/>
            <person name="Andreopoulos B."/>
            <person name="Lu D."/>
            <person name="Skrede I."/>
            <person name="Drula E."/>
            <person name="Henrissat B."/>
            <person name="Morin E."/>
            <person name="Kohler A."/>
            <person name="Barry K."/>
            <person name="LaButti K."/>
            <person name="Morin E."/>
            <person name="Salamov A."/>
            <person name="Lipzen A."/>
            <person name="Mereny Z."/>
            <person name="Hegedus B."/>
            <person name="Baldrian P."/>
            <person name="Stursova M."/>
            <person name="Weitz H."/>
            <person name="Taylor A."/>
            <person name="Grigoriev I.V."/>
            <person name="Nagy L.G."/>
            <person name="Martin F."/>
            <person name="Kauserud H."/>
        </authorList>
    </citation>
    <scope>NUCLEOTIDE SEQUENCE</scope>
    <source>
        <strain evidence="14">CBHHK182m</strain>
    </source>
</reference>
<feature type="domain" description="Metallo-beta-lactamase" evidence="12">
    <location>
        <begin position="558"/>
        <end position="621"/>
    </location>
</feature>
<comment type="catalytic activity">
    <reaction evidence="1">
        <text>Endonucleolytic cleavage of RNA, removing extra 3' nucleotides from tRNA precursor, generating 3' termini of tRNAs. A 3'-hydroxy group is left at the tRNA terminus and a 5'-phosphoryl group is left at the trailer molecule.</text>
        <dbReference type="EC" id="3.1.26.11"/>
    </reaction>
</comment>
<organism evidence="14 15">
    <name type="scientific">Mycena metata</name>
    <dbReference type="NCBI Taxonomy" id="1033252"/>
    <lineage>
        <taxon>Eukaryota</taxon>
        <taxon>Fungi</taxon>
        <taxon>Dikarya</taxon>
        <taxon>Basidiomycota</taxon>
        <taxon>Agaricomycotina</taxon>
        <taxon>Agaricomycetes</taxon>
        <taxon>Agaricomycetidae</taxon>
        <taxon>Agaricales</taxon>
        <taxon>Marasmiineae</taxon>
        <taxon>Mycenaceae</taxon>
        <taxon>Mycena</taxon>
    </lineage>
</organism>
<dbReference type="GO" id="GO:0046872">
    <property type="term" value="F:metal ion binding"/>
    <property type="evidence" value="ECO:0007669"/>
    <property type="project" value="UniProtKB-KW"/>
</dbReference>
<feature type="compositionally biased region" description="Basic and acidic residues" evidence="11">
    <location>
        <begin position="231"/>
        <end position="244"/>
    </location>
</feature>
<dbReference type="EC" id="3.1.26.11" evidence="4"/>
<dbReference type="Gene3D" id="3.60.15.10">
    <property type="entry name" value="Ribonuclease Z/Hydroxyacylglutathione hydrolase-like"/>
    <property type="match status" value="2"/>
</dbReference>
<dbReference type="Proteomes" id="UP001215598">
    <property type="component" value="Unassembled WGS sequence"/>
</dbReference>
<keyword evidence="15" id="KW-1185">Reference proteome</keyword>
<dbReference type="InterPro" id="IPR036866">
    <property type="entry name" value="RibonucZ/Hydroxyglut_hydro"/>
</dbReference>
<sequence length="980" mass="105910">MSWTASVVTSATTDTEPSIILSFDSAKYIFNVAENSNRAFTQKKAHRKSTRAFFLTQVGAQRSGGLAGMLMSSADQMLDTVDVVGPPGVVHSIASMRSYIFRKSMSVNVNEVSLSPDLTSSPPPCTYKDKNVTVYSFPVSDSSSPPISVDSSAQSTEIVTEAGSTKRKRESSEALNDLMDSDDFSLEKLEGELAQEWRKLMIRTMFPAPHKAPPPSPVRRCGPPNKRHKTNSPEKPRSPERSKNFDMYNRPKIPAGYHQQLPKFTRPWSAAPPTLAYVVVGPSVRGKFDVAKSIAIGVPKNMRSQLTSGQSITIEVKDGDNIVEKVINPLDCIGPSEIPAVAIVLDIPSPTYIPSVVSSFEQSPLYAKLRSTRPEDLAEFAVRTVFHLCGDGVLEDPRYVEFMNGFPPSAHHIISSPEYGRDPVTFTTAAFNQLRLHQLDAEMFPLPHHSLESEKELSMIPNLPDNCLVMEPSIHMSVRPPGPPETGRLPAERKDMFHPATTSDDPELLFLPPSMLEKFAEVKAKVEQEALTRKVSQGADIGVIPLGTASAVPTSSRNVSSTLIRIPSRGSVLLDAGEGTYGQLARHFGPDVGDVLRDLRCVFVSHIHGDHHTGVAKILAKRRQLNPPPTNPLYLVSIHKLHLYLRELSEIEDLGLDDPAGNGVVTIMSDALHFKRSGEYVYQGMWRIEGAEPWTDYERSTAAGMRLCVALGLQSFNTIDVFHQVKCYGVSFRSQDGWSLTFSADTLPTQSLVRGGQDATLLIHEATMGDGEEAMARAKAHSTVGQAIGIARKMNAENVLLTHFSARYPRLPPPVAAAASPPVGPAATAPVEAAVATPTAAIEMTPVEAIEMTPAEVIETTPVEAIETTPVATETTAVPATETTLPVAEATTVEAIATTPAAATGTTPPQSPLRFGGRGPSTYGGGGREPIVALAFDHANLTIGSIWKLSMYLPAIQQAFADTSDEADEEEAQVALEAAP</sequence>